<reference evidence="2" key="1">
    <citation type="submission" date="2018-01" db="EMBL/GenBank/DDBJ databases">
        <title>An insight into the sialome of Amazonian anophelines.</title>
        <authorList>
            <person name="Ribeiro J.M."/>
            <person name="Scarpassa V."/>
            <person name="Calvo E."/>
        </authorList>
    </citation>
    <scope>NUCLEOTIDE SEQUENCE</scope>
    <source>
        <tissue evidence="2">Salivary glands</tissue>
    </source>
</reference>
<keyword evidence="1" id="KW-0732">Signal</keyword>
<proteinExistence type="predicted"/>
<organism evidence="2">
    <name type="scientific">Anopheles braziliensis</name>
    <dbReference type="NCBI Taxonomy" id="58242"/>
    <lineage>
        <taxon>Eukaryota</taxon>
        <taxon>Metazoa</taxon>
        <taxon>Ecdysozoa</taxon>
        <taxon>Arthropoda</taxon>
        <taxon>Hexapoda</taxon>
        <taxon>Insecta</taxon>
        <taxon>Pterygota</taxon>
        <taxon>Neoptera</taxon>
        <taxon>Endopterygota</taxon>
        <taxon>Diptera</taxon>
        <taxon>Nematocera</taxon>
        <taxon>Culicoidea</taxon>
        <taxon>Culicidae</taxon>
        <taxon>Anophelinae</taxon>
        <taxon>Anopheles</taxon>
    </lineage>
</organism>
<name>A0A2M3ZUX4_9DIPT</name>
<evidence type="ECO:0000256" key="1">
    <source>
        <dbReference type="SAM" id="SignalP"/>
    </source>
</evidence>
<dbReference type="EMBL" id="GGFM01011592">
    <property type="protein sequence ID" value="MBW32343.1"/>
    <property type="molecule type" value="Transcribed_RNA"/>
</dbReference>
<sequence>MMKNFFFVLHHSAFTISMCVSMISTVSLSSAARATGRLHRDPHVFHVRHTDVCSRPHVCHTMRHWPI</sequence>
<feature type="signal peptide" evidence="1">
    <location>
        <begin position="1"/>
        <end position="25"/>
    </location>
</feature>
<feature type="chain" id="PRO_5014837496" evidence="1">
    <location>
        <begin position="26"/>
        <end position="67"/>
    </location>
</feature>
<dbReference type="AlphaFoldDB" id="A0A2M3ZUX4"/>
<protein>
    <submittedName>
        <fullName evidence="2">Putative secreted peptide</fullName>
    </submittedName>
</protein>
<accession>A0A2M3ZUX4</accession>
<evidence type="ECO:0000313" key="2">
    <source>
        <dbReference type="EMBL" id="MBW32343.1"/>
    </source>
</evidence>